<feature type="transmembrane region" description="Helical" evidence="9">
    <location>
        <begin position="697"/>
        <end position="722"/>
    </location>
</feature>
<protein>
    <recommendedName>
        <fullName evidence="14">Bile salt export pump</fullName>
    </recommendedName>
</protein>
<dbReference type="NCBIfam" id="NF010167">
    <property type="entry name" value="PRK13648.1"/>
    <property type="match status" value="4"/>
</dbReference>
<dbReference type="Proteomes" id="UP000277300">
    <property type="component" value="Unassembled WGS sequence"/>
</dbReference>
<feature type="transmembrane region" description="Helical" evidence="9">
    <location>
        <begin position="835"/>
        <end position="853"/>
    </location>
</feature>
<evidence type="ECO:0000256" key="1">
    <source>
        <dbReference type="ARBA" id="ARBA00004141"/>
    </source>
</evidence>
<feature type="region of interest" description="Disordered" evidence="8">
    <location>
        <begin position="1265"/>
        <end position="1288"/>
    </location>
</feature>
<feature type="domain" description="ABC transmembrane type-1" evidence="11">
    <location>
        <begin position="702"/>
        <end position="999"/>
    </location>
</feature>
<dbReference type="GO" id="GO:0015421">
    <property type="term" value="F:ABC-type oligopeptide transporter activity"/>
    <property type="evidence" value="ECO:0007669"/>
    <property type="project" value="TreeGrafter"/>
</dbReference>
<feature type="transmembrane region" description="Helical" evidence="9">
    <location>
        <begin position="2086"/>
        <end position="2104"/>
    </location>
</feature>
<gene>
    <name evidence="12" type="ORF">BBP00_00007923</name>
</gene>
<reference evidence="12 13" key="1">
    <citation type="submission" date="2018-07" db="EMBL/GenBank/DDBJ databases">
        <title>Genome sequencing of oomycete isolates from Chile give support for New Zealand origin for Phytophthora kernoviae and make available the first Nothophytophthora sp. genome.</title>
        <authorList>
            <person name="Studholme D.J."/>
            <person name="Sanfuentes E."/>
            <person name="Panda P."/>
            <person name="Hill R."/>
            <person name="Sambles C."/>
            <person name="Grant M."/>
            <person name="Williams N.M."/>
            <person name="Mcdougal R.L."/>
        </authorList>
    </citation>
    <scope>NUCLEOTIDE SEQUENCE [LARGE SCALE GENOMIC DNA]</scope>
    <source>
        <strain evidence="12">Chile6</strain>
    </source>
</reference>
<dbReference type="InterPro" id="IPR036640">
    <property type="entry name" value="ABC1_TM_sf"/>
</dbReference>
<feature type="domain" description="ABC transmembrane type-1" evidence="11">
    <location>
        <begin position="73"/>
        <end position="356"/>
    </location>
</feature>
<feature type="transmembrane region" description="Helical" evidence="9">
    <location>
        <begin position="1948"/>
        <end position="1973"/>
    </location>
</feature>
<feature type="transmembrane region" description="Helical" evidence="9">
    <location>
        <begin position="113"/>
        <end position="138"/>
    </location>
</feature>
<dbReference type="Gene3D" id="1.20.1560.10">
    <property type="entry name" value="ABC transporter type 1, transmembrane domain"/>
    <property type="match status" value="2"/>
</dbReference>
<evidence type="ECO:0000259" key="10">
    <source>
        <dbReference type="PROSITE" id="PS50893"/>
    </source>
</evidence>
<keyword evidence="7 9" id="KW-0472">Membrane</keyword>
<dbReference type="PROSITE" id="PS50929">
    <property type="entry name" value="ABC_TM1F"/>
    <property type="match status" value="4"/>
</dbReference>
<evidence type="ECO:0008006" key="14">
    <source>
        <dbReference type="Google" id="ProtNLM"/>
    </source>
</evidence>
<comment type="subcellular location">
    <subcellularLocation>
        <location evidence="1">Membrane</location>
        <topology evidence="1">Multi-pass membrane protein</topology>
    </subcellularLocation>
</comment>
<feature type="transmembrane region" description="Helical" evidence="9">
    <location>
        <begin position="1466"/>
        <end position="1486"/>
    </location>
</feature>
<feature type="transmembrane region" description="Helical" evidence="9">
    <location>
        <begin position="936"/>
        <end position="957"/>
    </location>
</feature>
<dbReference type="EMBL" id="MBDO02000356">
    <property type="protein sequence ID" value="RLN56596.1"/>
    <property type="molecule type" value="Genomic_DNA"/>
</dbReference>
<dbReference type="PANTHER" id="PTHR43394:SF27">
    <property type="entry name" value="ATP-DEPENDENT TRANSLOCASE ABCB1-LIKE"/>
    <property type="match status" value="1"/>
</dbReference>
<evidence type="ECO:0000313" key="13">
    <source>
        <dbReference type="Proteomes" id="UP000277300"/>
    </source>
</evidence>
<dbReference type="GO" id="GO:0005524">
    <property type="term" value="F:ATP binding"/>
    <property type="evidence" value="ECO:0007669"/>
    <property type="project" value="UniProtKB-KW"/>
</dbReference>
<dbReference type="InterPro" id="IPR003439">
    <property type="entry name" value="ABC_transporter-like_ATP-bd"/>
</dbReference>
<dbReference type="CDD" id="cd18577">
    <property type="entry name" value="ABC_6TM_Pgp_ABCB1_D1_like"/>
    <property type="match status" value="2"/>
</dbReference>
<feature type="domain" description="ABC transporter" evidence="10">
    <location>
        <begin position="1643"/>
        <end position="1881"/>
    </location>
</feature>
<feature type="transmembrane region" description="Helical" evidence="9">
    <location>
        <begin position="859"/>
        <end position="876"/>
    </location>
</feature>
<feature type="transmembrane region" description="Helical" evidence="9">
    <location>
        <begin position="2187"/>
        <end position="2208"/>
    </location>
</feature>
<dbReference type="GO" id="GO:0005743">
    <property type="term" value="C:mitochondrial inner membrane"/>
    <property type="evidence" value="ECO:0007669"/>
    <property type="project" value="TreeGrafter"/>
</dbReference>
<feature type="compositionally biased region" description="Polar residues" evidence="8">
    <location>
        <begin position="1278"/>
        <end position="1288"/>
    </location>
</feature>
<evidence type="ECO:0000256" key="4">
    <source>
        <dbReference type="ARBA" id="ARBA00022741"/>
    </source>
</evidence>
<evidence type="ECO:0000313" key="12">
    <source>
        <dbReference type="EMBL" id="RLN56596.1"/>
    </source>
</evidence>
<dbReference type="SUPFAM" id="SSF52540">
    <property type="entry name" value="P-loop containing nucleoside triphosphate hydrolases"/>
    <property type="match status" value="4"/>
</dbReference>
<dbReference type="SMART" id="SM00382">
    <property type="entry name" value="AAA"/>
    <property type="match status" value="4"/>
</dbReference>
<feature type="transmembrane region" description="Helical" evidence="9">
    <location>
        <begin position="1581"/>
        <end position="1598"/>
    </location>
</feature>
<dbReference type="SUPFAM" id="SSF90123">
    <property type="entry name" value="ABC transporter transmembrane region"/>
    <property type="match status" value="4"/>
</dbReference>
<dbReference type="PANTHER" id="PTHR43394">
    <property type="entry name" value="ATP-DEPENDENT PERMEASE MDL1, MITOCHONDRIAL"/>
    <property type="match status" value="1"/>
</dbReference>
<evidence type="ECO:0000259" key="11">
    <source>
        <dbReference type="PROSITE" id="PS50929"/>
    </source>
</evidence>
<sequence>MSILDESDMPPSDNAPYQRMEASVTKGIDLPAKVLVDKDLSTVSIGSKSADSKSFKFTDLYRYATPYDKLLLAVGITTTAANGVLLPLTAIVFGDVLMGFTAIPIDMDSVNEAALNFAFIAVALFITDYVSYVAFFYSAERQMKALRREAFKHMLYLDVSWYDQNDALQLSSRLTGDTVKIKDGMGQKLGDSLRFAIQFFVGFIIGFVRGWDITLVMACVIPITTVSLTWVVKLVREKAEWAQKVYAEAGSVAEEALGSIRTIASLNGEKKVITKFENNVCMAEEENITLHKISSVVMSVFNASVWIMYSIGLWYGGWKTSQGKTTPGDVFAAFFGVMIGAGALGLISPNITAVSKAAGAAEELFAILDTPSAINAEKEDEGIIPDTCEGKIEAVNLNFTYPSRPDVQILRDYNVTIESGQTVAFAGTSGGGKSTLIALLERFYDPTSGNIYLDGRDVKTLNVKWLRSQIGMVSQEPVLFATSIFENIAMGSTDVTRDEAIAACKLSNAHNFIMSLPENYDTLVGEKGVSLSGGQKQRVAIARAIIRKPKILVLDEATSALDNESERVVQAALNDLMATTNMTTLVIAHRLSTIRHADKIVVLNVGHIVESGTHNELLGVEGGIYQNMYHIQELRSQEERQEGVVERELDLDEAKPSRTMSAVSTKTDMSVSDVETNFLEKKPFGTLDVLRLSKSEIIYYGIGLVGACVGGIATPASALLLAEMMTTMTNKFGEYEDSGDRSYLGDLYDKMELYSILYFVGAVVVMIFTYLQTYCFKFIEEKITTHLRSANFEGLCRQNIGFFDEKENATGALTADLATNATKVALVSGDSQARAFQAFFTLIAALVVSFGFGSWLLSLIMLVVGPFLVFGEVIAMKEIEGGSLVSDDLAVPGAHASEVLSNIRTVTALGIQQRSVEVFDELLEEPLRKGNKEAHINGLSLGFSSFMMMAMNAFIFWFGAKKVNDGTINVSEMMTTFMTVMVSVQVISMAASFFTDVPKAFKAGSTIAAIRDRIAPIDSFSSEGLRLDTIKGRLEFRDISFRYPTRPEINVLKHYYLTIEAGQTVAFCGPSGGGKSTIISLIERFYDPVAGEVLLDGHNVKDLNLNWLRSQIGLVGQEPTLFIGTIAENIAYGLPNKPSQSDIEEAAKMANAHAFISQFPDGYDTQVGMKGEKLSGGQKQRIAIARAILKNPNILLLDEATSALDSESEKVVQEALDKVVALKRRTTIIIAHRLSTIRKADKICVVSGGKIAEQGTHQQLRIETSRNEEPSKDFVVQDGTTTNSGSANSKKLDLRKEIVHGSPSSFKFTNLYRYATPSDKLLLAVGIVATGANGTLFPLMAILFGDALTGFSSAPVDMDTVNKAALNFTIIAVVLFITDYVAYIAFFHSAERQMKALRREALKHMLYLDISWYDKNDALQLSSRLTGDTVKIKDGMGRKLGDSFRYTLQVIVGFIIGFARGWDVTLVMASVVPFITVSMGWFINTLNVQSEWAQKVYAEAGSVAEETLGSIRTVASLNGEKKAIAKFEDKIYTAEKENISLHKMSSIVIAVFQGSFWIMQAAGLWYGGWKTSQGKTTPGDVFAAFFGVMIGAGALGLISPNITAVSKAAGAAEELFAILDTPSAINAEKEDEGIIPDTCEGKIEAVNLNFTYPSRPDVQILRDYNVTIESGQTVAFAGTSGGGKSTLIALLERFYDPTSGNIYLDGRDVKTLNVKWLRSQIGMVSQEPVLFATSIFENIAMGSTDVTRDEAIAACKLSNAHNFIMSLPENYDTLVGEKGVSLSGGQKQRVAIARAIIRKPKILVLDEATSALDNESERVVQAALNDLMATTNMTTLVIAHRLSTIRHADKIVVLNDGHIVESGTHNELLGVEGGIYQNMYHIQELRSQEERQEGVVERELDLDEAKPSRTMSAVSTKTDMSVSDVETNFLEKKPFGTLDVLRLSKSEIIYYGIGLVGACVGGIATPASALLLAEMMTTMTNKFGEYEDSGDRSYLGDLYDKMELYSILYFVGAVVVMIFTYLQTYCFKFIEEKITTHLRSANFEGLCRQNIGFFDEKENATGALTADLATNATKVALVSGDSQARAFQAFFTLIAALVVSFGFGSWLLSLIMLVVGPFLVFGEVIAMKEIEGGSLVSDDLAVPGAHASEVLSNIRTVTALGIQQRSVEVFDELLEEPLRKGNKEAHINGLSLGFSSFMMMAMNAFIFWFGAKKVNDGTINVSEMMTTFMTVMVSVQVISMAASFFTDVPKAFKAGSTIAAIRDRIAPIDSFSSEGLRLDTIKGRLEFRDISFRYPTRPEINVLKHYYLTIEAGQTVAFCGPSGGGKSTIISLIERFYDPVAGEVLLDGHNVKDLNLNWLRSQIGLVGQEPTLFIGTIAENIAYGLPNKPSQSDIEEAAKMANAHAFISQFPDGYDTQVGMKGEKLSGGQKQRIAIARAILKNPNILLLDEATSALDSESEKVVQEALDKVVALKRRTTIIIAHRLSTIRKADKICVVSGGKIAEQGTHQQLVQLNGIYAGLVASASS</sequence>
<dbReference type="CDD" id="cd18578">
    <property type="entry name" value="ABC_6TM_Pgp_ABCB1_D2_like"/>
    <property type="match status" value="2"/>
</dbReference>
<dbReference type="InterPro" id="IPR039421">
    <property type="entry name" value="Type_1_exporter"/>
</dbReference>
<feature type="domain" description="ABC transmembrane type-1" evidence="11">
    <location>
        <begin position="1324"/>
        <end position="1607"/>
    </location>
</feature>
<feature type="transmembrane region" description="Helical" evidence="9">
    <location>
        <begin position="296"/>
        <end position="318"/>
    </location>
</feature>
<name>A0A3F2RGY4_9STRA</name>
<feature type="domain" description="ABC transporter" evidence="10">
    <location>
        <begin position="1034"/>
        <end position="1273"/>
    </location>
</feature>
<dbReference type="Gene3D" id="3.40.50.300">
    <property type="entry name" value="P-loop containing nucleotide triphosphate hydrolases"/>
    <property type="match status" value="4"/>
</dbReference>
<feature type="transmembrane region" description="Helical" evidence="9">
    <location>
        <begin position="215"/>
        <end position="235"/>
    </location>
</feature>
<feature type="transmembrane region" description="Helical" evidence="9">
    <location>
        <begin position="1321"/>
        <end position="1344"/>
    </location>
</feature>
<evidence type="ECO:0000256" key="8">
    <source>
        <dbReference type="SAM" id="MobiDB-lite"/>
    </source>
</evidence>
<feature type="transmembrane region" description="Helical" evidence="9">
    <location>
        <begin position="753"/>
        <end position="771"/>
    </location>
</feature>
<evidence type="ECO:0000256" key="5">
    <source>
        <dbReference type="ARBA" id="ARBA00022840"/>
    </source>
</evidence>
<dbReference type="FunFam" id="1.20.1560.10:FF:000302">
    <property type="entry name" value="Uncharacterized protein"/>
    <property type="match status" value="2"/>
</dbReference>
<feature type="domain" description="ABC transmembrane type-1" evidence="11">
    <location>
        <begin position="1953"/>
        <end position="2250"/>
    </location>
</feature>
<proteinExistence type="inferred from homology"/>
<dbReference type="GO" id="GO:0016887">
    <property type="term" value="F:ATP hydrolysis activity"/>
    <property type="evidence" value="ECO:0007669"/>
    <property type="project" value="InterPro"/>
</dbReference>
<feature type="transmembrane region" description="Helical" evidence="9">
    <location>
        <begin position="192"/>
        <end position="209"/>
    </location>
</feature>
<comment type="similarity">
    <text evidence="2">Belongs to the ABC transporter superfamily. ABCB family. Multidrug resistance exporter (TC 3.A.1.201) subfamily.</text>
</comment>
<dbReference type="Pfam" id="PF00664">
    <property type="entry name" value="ABC_membrane"/>
    <property type="match status" value="4"/>
</dbReference>
<dbReference type="GO" id="GO:0090374">
    <property type="term" value="P:oligopeptide export from mitochondrion"/>
    <property type="evidence" value="ECO:0007669"/>
    <property type="project" value="TreeGrafter"/>
</dbReference>
<dbReference type="PROSITE" id="PS50893">
    <property type="entry name" value="ABC_TRANSPORTER_2"/>
    <property type="match status" value="4"/>
</dbReference>
<keyword evidence="5" id="KW-0067">ATP-binding</keyword>
<feature type="transmembrane region" description="Helical" evidence="9">
    <location>
        <begin position="977"/>
        <end position="995"/>
    </location>
</feature>
<feature type="transmembrane region" description="Helical" evidence="9">
    <location>
        <begin position="70"/>
        <end position="93"/>
    </location>
</feature>
<dbReference type="CDD" id="cd03249">
    <property type="entry name" value="ABC_MTABC3_MDL1_MDL2"/>
    <property type="match status" value="4"/>
</dbReference>
<dbReference type="NCBIfam" id="NF007739">
    <property type="entry name" value="PRK10419.1"/>
    <property type="match status" value="4"/>
</dbReference>
<feature type="domain" description="ABC transporter" evidence="10">
    <location>
        <begin position="392"/>
        <end position="630"/>
    </location>
</feature>
<dbReference type="OrthoDB" id="153118at2759"/>
<feature type="transmembrane region" description="Helical" evidence="9">
    <location>
        <begin position="1443"/>
        <end position="1460"/>
    </location>
</feature>
<evidence type="ECO:0000256" key="3">
    <source>
        <dbReference type="ARBA" id="ARBA00022692"/>
    </source>
</evidence>
<dbReference type="Pfam" id="PF00005">
    <property type="entry name" value="ABC_tran"/>
    <property type="match status" value="4"/>
</dbReference>
<comment type="caution">
    <text evidence="12">The sequence shown here is derived from an EMBL/GenBank/DDBJ whole genome shotgun (WGS) entry which is preliminary data.</text>
</comment>
<feature type="transmembrane region" description="Helical" evidence="9">
    <location>
        <begin position="2004"/>
        <end position="2022"/>
    </location>
</feature>
<evidence type="ECO:0000256" key="7">
    <source>
        <dbReference type="ARBA" id="ARBA00023136"/>
    </source>
</evidence>
<dbReference type="InterPro" id="IPR003593">
    <property type="entry name" value="AAA+_ATPase"/>
</dbReference>
<evidence type="ECO:0000256" key="6">
    <source>
        <dbReference type="ARBA" id="ARBA00022989"/>
    </source>
</evidence>
<dbReference type="InterPro" id="IPR027417">
    <property type="entry name" value="P-loop_NTPase"/>
</dbReference>
<keyword evidence="4" id="KW-0547">Nucleotide-binding</keyword>
<feature type="transmembrane region" description="Helical" evidence="9">
    <location>
        <begin position="330"/>
        <end position="347"/>
    </location>
</feature>
<accession>A0A3F2RGY4</accession>
<feature type="transmembrane region" description="Helical" evidence="9">
    <location>
        <begin position="2228"/>
        <end position="2246"/>
    </location>
</feature>
<organism evidence="12 13">
    <name type="scientific">Phytophthora kernoviae</name>
    <dbReference type="NCBI Taxonomy" id="325452"/>
    <lineage>
        <taxon>Eukaryota</taxon>
        <taxon>Sar</taxon>
        <taxon>Stramenopiles</taxon>
        <taxon>Oomycota</taxon>
        <taxon>Peronosporomycetes</taxon>
        <taxon>Peronosporales</taxon>
        <taxon>Peronosporaceae</taxon>
        <taxon>Phytophthora</taxon>
    </lineage>
</organism>
<feature type="transmembrane region" description="Helical" evidence="9">
    <location>
        <begin position="1364"/>
        <end position="1386"/>
    </location>
</feature>
<keyword evidence="6 9" id="KW-1133">Transmembrane helix</keyword>
<feature type="transmembrane region" description="Helical" evidence="9">
    <location>
        <begin position="1547"/>
        <end position="1569"/>
    </location>
</feature>
<dbReference type="PROSITE" id="PS00211">
    <property type="entry name" value="ABC_TRANSPORTER_1"/>
    <property type="match status" value="4"/>
</dbReference>
<evidence type="ECO:0000256" key="9">
    <source>
        <dbReference type="SAM" id="Phobius"/>
    </source>
</evidence>
<feature type="domain" description="ABC transporter" evidence="10">
    <location>
        <begin position="2285"/>
        <end position="2524"/>
    </location>
</feature>
<dbReference type="InterPro" id="IPR011527">
    <property type="entry name" value="ABC1_TM_dom"/>
</dbReference>
<keyword evidence="3 9" id="KW-0812">Transmembrane</keyword>
<evidence type="ECO:0000256" key="2">
    <source>
        <dbReference type="ARBA" id="ARBA00007577"/>
    </source>
</evidence>
<dbReference type="FunFam" id="3.40.50.300:FF:000251">
    <property type="entry name" value="ABC transporter B family member 19"/>
    <property type="match status" value="4"/>
</dbReference>
<dbReference type="InterPro" id="IPR017871">
    <property type="entry name" value="ABC_transporter-like_CS"/>
</dbReference>